<dbReference type="STRING" id="555512.SAMN04487993_1003215"/>
<comment type="subcellular location">
    <subcellularLocation>
        <location evidence="1">Cell membrane</location>
        <topology evidence="1">Multi-pass membrane protein</topology>
    </subcellularLocation>
</comment>
<keyword evidence="5" id="KW-0547">Nucleotide-binding</keyword>
<evidence type="ECO:0000259" key="13">
    <source>
        <dbReference type="PROSITE" id="PS50990"/>
    </source>
</evidence>
<organism evidence="14 15">
    <name type="scientific">Salipiger marinus</name>
    <dbReference type="NCBI Taxonomy" id="555512"/>
    <lineage>
        <taxon>Bacteria</taxon>
        <taxon>Pseudomonadati</taxon>
        <taxon>Pseudomonadota</taxon>
        <taxon>Alphaproteobacteria</taxon>
        <taxon>Rhodobacterales</taxon>
        <taxon>Roseobacteraceae</taxon>
        <taxon>Salipiger</taxon>
    </lineage>
</organism>
<dbReference type="Proteomes" id="UP000199093">
    <property type="component" value="Unassembled WGS sequence"/>
</dbReference>
<dbReference type="InterPro" id="IPR027417">
    <property type="entry name" value="P-loop_NTPase"/>
</dbReference>
<dbReference type="Gene3D" id="3.90.70.10">
    <property type="entry name" value="Cysteine proteinases"/>
    <property type="match status" value="1"/>
</dbReference>
<keyword evidence="7 10" id="KW-1133">Transmembrane helix</keyword>
<sequence length="732" mass="80575">MRRTTPQGSAQRIDAAPDADDPRDTGPDTGLICLVRLLQMLGLPADDQQLRHQYAEPGRPISAEAMVRAIKRLDLKGRLLRSNAAELARLPTPAIVEMASGDFMVLGGVRDGALLLLDARSGQVTTQGTAEFRASWTGRVILVTRRATLGGKGSKFDISWFIPAILKYRRLFIEVLIASFFLQLAALVTPLFFQVIIDKVLVHRGMTTLDVLVFALIVVSVFEVVLGGLRTYIFSHTTNRIDVELGAKLYRHLLALPLAYFESRQVGQSVARVRELENIRDFITGSTLTLLLDVVFTGVFFAVMWYFSPMLTLIVLGSIPFYVVLALVVTPILRARLDEKFEHGARNQAFLVESVTGMETMKALAVEPQSQRRWEEQLAGYVGASFRTANLGNIAGQSTQLISKITTALTLYFGALAVVGGAMTLGQLVAFNMLAGRVTGPILRLAQLWNDFQQARLSVQRLGDILNTPTEPQYNPNRATLKRVEGRIRFDQVRFRYRPDLRDVLTGIDLDIAPGQVVGVVGPSGSGKSTLAKLVQRMYVPAAGRVLVDGIDLATVDPGWLRQQVGVVLQENLLFNRSVRENIALSDPGMPFDQVVAAVRMAGAEEFISELPEGYDTLVGERGSNLSGGQRQRLAIARALVRNPRILIFDEATSALDYESERIIQQNMRKICEGRTVLIIAHRLSTVRHADRIITLQGGAVVEDGPHDELIRSGGAYARLWRIQSGETVSAA</sequence>
<dbReference type="SMART" id="SM00382">
    <property type="entry name" value="AAA"/>
    <property type="match status" value="1"/>
</dbReference>
<feature type="region of interest" description="Disordered" evidence="9">
    <location>
        <begin position="1"/>
        <end position="26"/>
    </location>
</feature>
<dbReference type="PANTHER" id="PTHR24221">
    <property type="entry name" value="ATP-BINDING CASSETTE SUB-FAMILY B"/>
    <property type="match status" value="1"/>
</dbReference>
<feature type="domain" description="ABC transporter" evidence="11">
    <location>
        <begin position="488"/>
        <end position="723"/>
    </location>
</feature>
<feature type="transmembrane region" description="Helical" evidence="10">
    <location>
        <begin position="409"/>
        <end position="434"/>
    </location>
</feature>
<dbReference type="InterPro" id="IPR010132">
    <property type="entry name" value="ATPase_T1SS_HlyB"/>
</dbReference>
<name>A0A1G8JRL3_9RHOB</name>
<feature type="transmembrane region" description="Helical" evidence="10">
    <location>
        <begin position="282"/>
        <end position="307"/>
    </location>
</feature>
<dbReference type="InterPro" id="IPR011527">
    <property type="entry name" value="ABC1_TM_dom"/>
</dbReference>
<dbReference type="SUPFAM" id="SSF52540">
    <property type="entry name" value="P-loop containing nucleoside triphosphate hydrolases"/>
    <property type="match status" value="1"/>
</dbReference>
<feature type="domain" description="ABC transmembrane type-1" evidence="12">
    <location>
        <begin position="175"/>
        <end position="454"/>
    </location>
</feature>
<keyword evidence="8 10" id="KW-0472">Membrane</keyword>
<dbReference type="PANTHER" id="PTHR24221:SF647">
    <property type="entry name" value="BLL6336 PROTEIN"/>
    <property type="match status" value="1"/>
</dbReference>
<evidence type="ECO:0000256" key="10">
    <source>
        <dbReference type="SAM" id="Phobius"/>
    </source>
</evidence>
<dbReference type="Pfam" id="PF00005">
    <property type="entry name" value="ABC_tran"/>
    <property type="match status" value="1"/>
</dbReference>
<feature type="transmembrane region" description="Helical" evidence="10">
    <location>
        <begin position="209"/>
        <end position="229"/>
    </location>
</feature>
<dbReference type="InterPro" id="IPR003593">
    <property type="entry name" value="AAA+_ATPase"/>
</dbReference>
<dbReference type="GO" id="GO:0005524">
    <property type="term" value="F:ATP binding"/>
    <property type="evidence" value="ECO:0007669"/>
    <property type="project" value="UniProtKB-KW"/>
</dbReference>
<dbReference type="OrthoDB" id="9808328at2"/>
<evidence type="ECO:0000256" key="6">
    <source>
        <dbReference type="ARBA" id="ARBA00022840"/>
    </source>
</evidence>
<dbReference type="PROSITE" id="PS50990">
    <property type="entry name" value="PEPTIDASE_C39"/>
    <property type="match status" value="1"/>
</dbReference>
<dbReference type="GO" id="GO:0006508">
    <property type="term" value="P:proteolysis"/>
    <property type="evidence" value="ECO:0007669"/>
    <property type="project" value="InterPro"/>
</dbReference>
<evidence type="ECO:0000256" key="5">
    <source>
        <dbReference type="ARBA" id="ARBA00022741"/>
    </source>
</evidence>
<evidence type="ECO:0000256" key="2">
    <source>
        <dbReference type="ARBA" id="ARBA00022448"/>
    </source>
</evidence>
<dbReference type="GO" id="GO:0008233">
    <property type="term" value="F:peptidase activity"/>
    <property type="evidence" value="ECO:0007669"/>
    <property type="project" value="InterPro"/>
</dbReference>
<feature type="transmembrane region" description="Helical" evidence="10">
    <location>
        <begin position="171"/>
        <end position="197"/>
    </location>
</feature>
<evidence type="ECO:0000256" key="7">
    <source>
        <dbReference type="ARBA" id="ARBA00022989"/>
    </source>
</evidence>
<feature type="compositionally biased region" description="Polar residues" evidence="9">
    <location>
        <begin position="1"/>
        <end position="10"/>
    </location>
</feature>
<dbReference type="PROSITE" id="PS50929">
    <property type="entry name" value="ABC_TM1F"/>
    <property type="match status" value="1"/>
</dbReference>
<dbReference type="InterPro" id="IPR039421">
    <property type="entry name" value="Type_1_exporter"/>
</dbReference>
<dbReference type="InterPro" id="IPR036640">
    <property type="entry name" value="ABC1_TM_sf"/>
</dbReference>
<dbReference type="GO" id="GO:0140359">
    <property type="term" value="F:ABC-type transporter activity"/>
    <property type="evidence" value="ECO:0007669"/>
    <property type="project" value="InterPro"/>
</dbReference>
<dbReference type="NCBIfam" id="TIGR01846">
    <property type="entry name" value="type_I_sec_HlyB"/>
    <property type="match status" value="1"/>
</dbReference>
<dbReference type="GO" id="GO:0030256">
    <property type="term" value="C:type I protein secretion system complex"/>
    <property type="evidence" value="ECO:0007669"/>
    <property type="project" value="InterPro"/>
</dbReference>
<dbReference type="Pfam" id="PF00664">
    <property type="entry name" value="ABC_membrane"/>
    <property type="match status" value="1"/>
</dbReference>
<protein>
    <submittedName>
        <fullName evidence="14">ATP-binding cassette, subfamily B, HlyB/CyaB</fullName>
    </submittedName>
</protein>
<dbReference type="EMBL" id="FNEJ01000003">
    <property type="protein sequence ID" value="SDI33761.1"/>
    <property type="molecule type" value="Genomic_DNA"/>
</dbReference>
<keyword evidence="15" id="KW-1185">Reference proteome</keyword>
<dbReference type="PROSITE" id="PS00211">
    <property type="entry name" value="ABC_TRANSPORTER_1"/>
    <property type="match status" value="1"/>
</dbReference>
<evidence type="ECO:0000313" key="14">
    <source>
        <dbReference type="EMBL" id="SDI33761.1"/>
    </source>
</evidence>
<gene>
    <name evidence="14" type="ORF">SAMN04487993_1003215</name>
</gene>
<dbReference type="GO" id="GO:0005886">
    <property type="term" value="C:plasma membrane"/>
    <property type="evidence" value="ECO:0007669"/>
    <property type="project" value="UniProtKB-SubCell"/>
</dbReference>
<dbReference type="FunFam" id="3.40.50.300:FF:000299">
    <property type="entry name" value="ABC transporter ATP-binding protein/permease"/>
    <property type="match status" value="1"/>
</dbReference>
<dbReference type="PROSITE" id="PS50893">
    <property type="entry name" value="ABC_TRANSPORTER_2"/>
    <property type="match status" value="1"/>
</dbReference>
<feature type="domain" description="Peptidase C39" evidence="13">
    <location>
        <begin position="23"/>
        <end position="143"/>
    </location>
</feature>
<reference evidence="14 15" key="1">
    <citation type="submission" date="2016-10" db="EMBL/GenBank/DDBJ databases">
        <authorList>
            <person name="de Groot N.N."/>
        </authorList>
    </citation>
    <scope>NUCLEOTIDE SEQUENCE [LARGE SCALE GENOMIC DNA]</scope>
    <source>
        <strain evidence="14 15">DSM 26424</strain>
    </source>
</reference>
<evidence type="ECO:0000256" key="1">
    <source>
        <dbReference type="ARBA" id="ARBA00004651"/>
    </source>
</evidence>
<dbReference type="InterPro" id="IPR003439">
    <property type="entry name" value="ABC_transporter-like_ATP-bd"/>
</dbReference>
<evidence type="ECO:0000259" key="11">
    <source>
        <dbReference type="PROSITE" id="PS50893"/>
    </source>
</evidence>
<keyword evidence="4 10" id="KW-0812">Transmembrane</keyword>
<evidence type="ECO:0000313" key="15">
    <source>
        <dbReference type="Proteomes" id="UP000199093"/>
    </source>
</evidence>
<keyword evidence="2" id="KW-0813">Transport</keyword>
<dbReference type="CDD" id="cd18588">
    <property type="entry name" value="ABC_6TM_CyaB_HlyB_like"/>
    <property type="match status" value="1"/>
</dbReference>
<dbReference type="GO" id="GO:0030253">
    <property type="term" value="P:protein secretion by the type I secretion system"/>
    <property type="evidence" value="ECO:0007669"/>
    <property type="project" value="InterPro"/>
</dbReference>
<evidence type="ECO:0000256" key="4">
    <source>
        <dbReference type="ARBA" id="ARBA00022692"/>
    </source>
</evidence>
<dbReference type="InterPro" id="IPR017871">
    <property type="entry name" value="ABC_transporter-like_CS"/>
</dbReference>
<dbReference type="Pfam" id="PF03412">
    <property type="entry name" value="Peptidase_C39"/>
    <property type="match status" value="1"/>
</dbReference>
<dbReference type="GO" id="GO:0016887">
    <property type="term" value="F:ATP hydrolysis activity"/>
    <property type="evidence" value="ECO:0007669"/>
    <property type="project" value="InterPro"/>
</dbReference>
<keyword evidence="3" id="KW-1003">Cell membrane</keyword>
<evidence type="ECO:0000256" key="8">
    <source>
        <dbReference type="ARBA" id="ARBA00023136"/>
    </source>
</evidence>
<dbReference type="Gene3D" id="1.20.1560.10">
    <property type="entry name" value="ABC transporter type 1, transmembrane domain"/>
    <property type="match status" value="1"/>
</dbReference>
<dbReference type="AlphaFoldDB" id="A0A1G8JRL3"/>
<evidence type="ECO:0000256" key="3">
    <source>
        <dbReference type="ARBA" id="ARBA00022475"/>
    </source>
</evidence>
<dbReference type="RefSeq" id="WP_089844461.1">
    <property type="nucleotide sequence ID" value="NZ_FNEJ01000003.1"/>
</dbReference>
<accession>A0A1G8JRL3</accession>
<proteinExistence type="predicted"/>
<evidence type="ECO:0000259" key="12">
    <source>
        <dbReference type="PROSITE" id="PS50929"/>
    </source>
</evidence>
<evidence type="ECO:0000256" key="9">
    <source>
        <dbReference type="SAM" id="MobiDB-lite"/>
    </source>
</evidence>
<dbReference type="InterPro" id="IPR005074">
    <property type="entry name" value="Peptidase_C39"/>
</dbReference>
<dbReference type="SUPFAM" id="SSF90123">
    <property type="entry name" value="ABC transporter transmembrane region"/>
    <property type="match status" value="1"/>
</dbReference>
<dbReference type="FunFam" id="1.20.1560.10:FF:000056">
    <property type="entry name" value="Alpha-hemolysin translocation ATP-binding protein HlyB"/>
    <property type="match status" value="1"/>
</dbReference>
<feature type="transmembrane region" description="Helical" evidence="10">
    <location>
        <begin position="313"/>
        <end position="333"/>
    </location>
</feature>
<dbReference type="GO" id="GO:0034040">
    <property type="term" value="F:ATPase-coupled lipid transmembrane transporter activity"/>
    <property type="evidence" value="ECO:0007669"/>
    <property type="project" value="TreeGrafter"/>
</dbReference>
<dbReference type="Gene3D" id="3.40.50.300">
    <property type="entry name" value="P-loop containing nucleotide triphosphate hydrolases"/>
    <property type="match status" value="1"/>
</dbReference>
<keyword evidence="6 14" id="KW-0067">ATP-binding</keyword>